<dbReference type="Gene3D" id="3.40.50.300">
    <property type="entry name" value="P-loop containing nucleotide triphosphate hydrolases"/>
    <property type="match status" value="1"/>
</dbReference>
<evidence type="ECO:0000313" key="1">
    <source>
        <dbReference type="EMBL" id="BAH72191.1"/>
    </source>
</evidence>
<dbReference type="InterPro" id="IPR027417">
    <property type="entry name" value="P-loop_NTPase"/>
</dbReference>
<organism evidence="1">
    <name type="scientific">Acyrthosiphon pisum</name>
    <name type="common">Pea aphid</name>
    <dbReference type="NCBI Taxonomy" id="7029"/>
    <lineage>
        <taxon>Eukaryota</taxon>
        <taxon>Metazoa</taxon>
        <taxon>Ecdysozoa</taxon>
        <taxon>Arthropoda</taxon>
        <taxon>Hexapoda</taxon>
        <taxon>Insecta</taxon>
        <taxon>Pterygota</taxon>
        <taxon>Neoptera</taxon>
        <taxon>Paraneoptera</taxon>
        <taxon>Hemiptera</taxon>
        <taxon>Sternorrhyncha</taxon>
        <taxon>Aphidomorpha</taxon>
        <taxon>Aphidoidea</taxon>
        <taxon>Aphididae</taxon>
        <taxon>Macrosiphini</taxon>
        <taxon>Acyrthosiphon</taxon>
    </lineage>
</organism>
<dbReference type="EMBL" id="AK341979">
    <property type="protein sequence ID" value="BAH72191.1"/>
    <property type="molecule type" value="mRNA"/>
</dbReference>
<proteinExistence type="evidence at transcript level"/>
<dbReference type="AlphaFoldDB" id="C4WWC1"/>
<accession>C4WWC1</accession>
<sequence length="148" mass="17431">MALTFGDNIHTKTFTPQEYLVEVLSSAKNKNVIISLEGITNKVFVILKLIRELAFKIHRKSEKRKWTLLVLEETEIDQYMFSIKHLTDLKPLVIRSINHLDFNNYEVIVTTENQCLEIFEKKYLHFDQLNLAIFNNCQKIIVKNSTLF</sequence>
<reference evidence="1" key="1">
    <citation type="submission" date="2009-06" db="EMBL/GenBank/DDBJ databases">
        <title>A full-length cDNA resource of the pea aphid, Acyrthosiphon pisum.</title>
        <authorList>
            <person name="Shigenobu S."/>
            <person name="Nakabachi A."/>
            <person name="Richards S."/>
        </authorList>
    </citation>
    <scope>NUCLEOTIDE SEQUENCE</scope>
    <source>
        <strain evidence="1">LSR1</strain>
        <tissue evidence="1">Whole body</tissue>
    </source>
</reference>
<name>C4WWC1_ACYPI</name>
<gene>
    <name evidence="1" type="primary">ACYPI005290</name>
</gene>
<protein>
    <submittedName>
        <fullName evidence="1">ACYPI005290 protein</fullName>
    </submittedName>
</protein>
<dbReference type="OrthoDB" id="2392202at2759"/>